<dbReference type="EMBL" id="HBFE01004659">
    <property type="protein sequence ID" value="CAD8726916.1"/>
    <property type="molecule type" value="Transcribed_RNA"/>
</dbReference>
<feature type="domain" description="C2H2-type" evidence="10">
    <location>
        <begin position="287"/>
        <end position="313"/>
    </location>
</feature>
<keyword evidence="6" id="KW-0238">DNA-binding</keyword>
<evidence type="ECO:0000256" key="8">
    <source>
        <dbReference type="PROSITE-ProRule" id="PRU00042"/>
    </source>
</evidence>
<evidence type="ECO:0000256" key="7">
    <source>
        <dbReference type="ARBA" id="ARBA00023242"/>
    </source>
</evidence>
<dbReference type="Pfam" id="PF00096">
    <property type="entry name" value="zf-C2H2"/>
    <property type="match status" value="2"/>
</dbReference>
<feature type="domain" description="C2H2-type" evidence="10">
    <location>
        <begin position="258"/>
        <end position="286"/>
    </location>
</feature>
<dbReference type="GO" id="GO:0006357">
    <property type="term" value="P:regulation of transcription by RNA polymerase II"/>
    <property type="evidence" value="ECO:0007669"/>
    <property type="project" value="TreeGrafter"/>
</dbReference>
<dbReference type="AlphaFoldDB" id="A0A7S0XJ12"/>
<keyword evidence="5" id="KW-0862">Zinc</keyword>
<keyword evidence="7" id="KW-0539">Nucleus</keyword>
<dbReference type="GO" id="GO:0000978">
    <property type="term" value="F:RNA polymerase II cis-regulatory region sequence-specific DNA binding"/>
    <property type="evidence" value="ECO:0007669"/>
    <property type="project" value="TreeGrafter"/>
</dbReference>
<dbReference type="FunFam" id="3.30.160.60:FF:000446">
    <property type="entry name" value="Zinc finger protein"/>
    <property type="match status" value="1"/>
</dbReference>
<evidence type="ECO:0000256" key="3">
    <source>
        <dbReference type="ARBA" id="ARBA00022737"/>
    </source>
</evidence>
<protein>
    <recommendedName>
        <fullName evidence="10">C2H2-type domain-containing protein</fullName>
    </recommendedName>
</protein>
<evidence type="ECO:0000256" key="5">
    <source>
        <dbReference type="ARBA" id="ARBA00022833"/>
    </source>
</evidence>
<reference evidence="11" key="1">
    <citation type="submission" date="2021-01" db="EMBL/GenBank/DDBJ databases">
        <authorList>
            <person name="Corre E."/>
            <person name="Pelletier E."/>
            <person name="Niang G."/>
            <person name="Scheremetjew M."/>
            <person name="Finn R."/>
            <person name="Kale V."/>
            <person name="Holt S."/>
            <person name="Cochrane G."/>
            <person name="Meng A."/>
            <person name="Brown T."/>
            <person name="Cohen L."/>
        </authorList>
    </citation>
    <scope>NUCLEOTIDE SEQUENCE</scope>
    <source>
        <strain evidence="11">CCMP3276</strain>
    </source>
</reference>
<feature type="region of interest" description="Disordered" evidence="9">
    <location>
        <begin position="77"/>
        <end position="98"/>
    </location>
</feature>
<feature type="domain" description="C2H2-type" evidence="10">
    <location>
        <begin position="199"/>
        <end position="227"/>
    </location>
</feature>
<dbReference type="PANTHER" id="PTHR24404:SF110">
    <property type="entry name" value="C2H2-TYPE DOMAIN-CONTAINING PROTEIN"/>
    <property type="match status" value="1"/>
</dbReference>
<dbReference type="PROSITE" id="PS00028">
    <property type="entry name" value="ZINC_FINGER_C2H2_1"/>
    <property type="match status" value="4"/>
</dbReference>
<gene>
    <name evidence="11" type="ORF">EMAD1354_LOCUS2997</name>
</gene>
<keyword evidence="3" id="KW-0677">Repeat</keyword>
<proteinExistence type="predicted"/>
<evidence type="ECO:0000313" key="11">
    <source>
        <dbReference type="EMBL" id="CAD8726916.1"/>
    </source>
</evidence>
<dbReference type="Gene3D" id="3.30.160.60">
    <property type="entry name" value="Classic Zinc Finger"/>
    <property type="match status" value="4"/>
</dbReference>
<keyword evidence="4 8" id="KW-0863">Zinc-finger</keyword>
<evidence type="ECO:0000256" key="9">
    <source>
        <dbReference type="SAM" id="MobiDB-lite"/>
    </source>
</evidence>
<keyword evidence="2" id="KW-0479">Metal-binding</keyword>
<feature type="domain" description="C2H2-type" evidence="10">
    <location>
        <begin position="228"/>
        <end position="251"/>
    </location>
</feature>
<evidence type="ECO:0000256" key="4">
    <source>
        <dbReference type="ARBA" id="ARBA00022771"/>
    </source>
</evidence>
<dbReference type="SMART" id="SM00355">
    <property type="entry name" value="ZnF_C2H2"/>
    <property type="match status" value="4"/>
</dbReference>
<accession>A0A7S0XJ12</accession>
<sequence>MFDDPSLACPPLLPPLTIDETVECPVDQQFVLGSAVLPTSSYLIDMAGAVNIVLDSPWNRRSTALSGWIVRDRTPKHSGAPRWDSSWAAEPSKEEMEKNYSVEDVNLDEEMESNPTWLNQRPVCSPLQRIMVPAVHHHEVGDGHACSDAAAFSLPPLSEESMSTKEETRTDPPSTSLLSKRKRGAVSGNEDSLGTKPRLQCSLCLKNFTSSFNLKRHITSVHHGDRSFECEICHMRFKLKENLVSHARCVHRIGARRYTCHCCGKDFARKGNLERHFVEQHTAVKPHSCGQCDKKFGTKYNLDIHLKRTHKQQ</sequence>
<dbReference type="SUPFAM" id="SSF57667">
    <property type="entry name" value="beta-beta-alpha zinc fingers"/>
    <property type="match status" value="2"/>
</dbReference>
<evidence type="ECO:0000259" key="10">
    <source>
        <dbReference type="PROSITE" id="PS50157"/>
    </source>
</evidence>
<comment type="subcellular location">
    <subcellularLocation>
        <location evidence="1">Nucleus</location>
    </subcellularLocation>
</comment>
<name>A0A7S0XJ12_9RHOD</name>
<evidence type="ECO:0000256" key="6">
    <source>
        <dbReference type="ARBA" id="ARBA00023125"/>
    </source>
</evidence>
<dbReference type="InterPro" id="IPR036236">
    <property type="entry name" value="Znf_C2H2_sf"/>
</dbReference>
<dbReference type="GO" id="GO:0005634">
    <property type="term" value="C:nucleus"/>
    <property type="evidence" value="ECO:0007669"/>
    <property type="project" value="UniProtKB-SubCell"/>
</dbReference>
<feature type="region of interest" description="Disordered" evidence="9">
    <location>
        <begin position="158"/>
        <end position="194"/>
    </location>
</feature>
<evidence type="ECO:0000256" key="1">
    <source>
        <dbReference type="ARBA" id="ARBA00004123"/>
    </source>
</evidence>
<dbReference type="InterPro" id="IPR013087">
    <property type="entry name" value="Znf_C2H2_type"/>
</dbReference>
<evidence type="ECO:0000256" key="2">
    <source>
        <dbReference type="ARBA" id="ARBA00022723"/>
    </source>
</evidence>
<dbReference type="PROSITE" id="PS50157">
    <property type="entry name" value="ZINC_FINGER_C2H2_2"/>
    <property type="match status" value="4"/>
</dbReference>
<dbReference type="GO" id="GO:0003700">
    <property type="term" value="F:DNA-binding transcription factor activity"/>
    <property type="evidence" value="ECO:0007669"/>
    <property type="project" value="TreeGrafter"/>
</dbReference>
<dbReference type="GO" id="GO:0008270">
    <property type="term" value="F:zinc ion binding"/>
    <property type="evidence" value="ECO:0007669"/>
    <property type="project" value="UniProtKB-KW"/>
</dbReference>
<dbReference type="InterPro" id="IPR050589">
    <property type="entry name" value="Ikaros_C2H2-ZF"/>
</dbReference>
<dbReference type="PANTHER" id="PTHR24404">
    <property type="entry name" value="ZINC FINGER PROTEIN"/>
    <property type="match status" value="1"/>
</dbReference>
<organism evidence="11">
    <name type="scientific">Erythrolobus madagascarensis</name>
    <dbReference type="NCBI Taxonomy" id="708628"/>
    <lineage>
        <taxon>Eukaryota</taxon>
        <taxon>Rhodophyta</taxon>
        <taxon>Bangiophyceae</taxon>
        <taxon>Porphyridiales</taxon>
        <taxon>Porphyridiaceae</taxon>
        <taxon>Erythrolobus</taxon>
    </lineage>
</organism>
<dbReference type="FunFam" id="3.30.160.60:FF:000100">
    <property type="entry name" value="Zinc finger 45-like"/>
    <property type="match status" value="1"/>
</dbReference>